<name>A0A9P4PCR4_9PLEO</name>
<feature type="region of interest" description="Disordered" evidence="1">
    <location>
        <begin position="888"/>
        <end position="962"/>
    </location>
</feature>
<organism evidence="3 4">
    <name type="scientific">Karstenula rhodostoma CBS 690.94</name>
    <dbReference type="NCBI Taxonomy" id="1392251"/>
    <lineage>
        <taxon>Eukaryota</taxon>
        <taxon>Fungi</taxon>
        <taxon>Dikarya</taxon>
        <taxon>Ascomycota</taxon>
        <taxon>Pezizomycotina</taxon>
        <taxon>Dothideomycetes</taxon>
        <taxon>Pleosporomycetidae</taxon>
        <taxon>Pleosporales</taxon>
        <taxon>Massarineae</taxon>
        <taxon>Didymosphaeriaceae</taxon>
        <taxon>Karstenula</taxon>
    </lineage>
</organism>
<comment type="caution">
    <text evidence="3">The sequence shown here is derived from an EMBL/GenBank/DDBJ whole genome shotgun (WGS) entry which is preliminary data.</text>
</comment>
<dbReference type="AlphaFoldDB" id="A0A9P4PCR4"/>
<feature type="domain" description="DUF8004" evidence="2">
    <location>
        <begin position="406"/>
        <end position="500"/>
    </location>
</feature>
<dbReference type="OrthoDB" id="5302380at2759"/>
<feature type="compositionally biased region" description="Basic and acidic residues" evidence="1">
    <location>
        <begin position="112"/>
        <end position="127"/>
    </location>
</feature>
<protein>
    <recommendedName>
        <fullName evidence="2">DUF8004 domain-containing protein</fullName>
    </recommendedName>
</protein>
<gene>
    <name evidence="3" type="ORF">P171DRAFT_104083</name>
</gene>
<feature type="compositionally biased region" description="Basic residues" evidence="1">
    <location>
        <begin position="1"/>
        <end position="11"/>
    </location>
</feature>
<dbReference type="PANTHER" id="PTHR39601">
    <property type="entry name" value="CHORIOGENIN HMINOR"/>
    <property type="match status" value="1"/>
</dbReference>
<evidence type="ECO:0000256" key="1">
    <source>
        <dbReference type="SAM" id="MobiDB-lite"/>
    </source>
</evidence>
<feature type="compositionally biased region" description="Basic and acidic residues" evidence="1">
    <location>
        <begin position="951"/>
        <end position="962"/>
    </location>
</feature>
<feature type="region of interest" description="Disordered" evidence="1">
    <location>
        <begin position="778"/>
        <end position="799"/>
    </location>
</feature>
<evidence type="ECO:0000259" key="2">
    <source>
        <dbReference type="Pfam" id="PF26013"/>
    </source>
</evidence>
<feature type="compositionally biased region" description="Low complexity" evidence="1">
    <location>
        <begin position="48"/>
        <end position="78"/>
    </location>
</feature>
<evidence type="ECO:0000313" key="3">
    <source>
        <dbReference type="EMBL" id="KAF2440606.1"/>
    </source>
</evidence>
<dbReference type="Proteomes" id="UP000799764">
    <property type="component" value="Unassembled WGS sequence"/>
</dbReference>
<dbReference type="Pfam" id="PF26013">
    <property type="entry name" value="DUF8004"/>
    <property type="match status" value="1"/>
</dbReference>
<evidence type="ECO:0000313" key="4">
    <source>
        <dbReference type="Proteomes" id="UP000799764"/>
    </source>
</evidence>
<dbReference type="PANTHER" id="PTHR39601:SF2">
    <property type="entry name" value="CHORIOGENIN HMINOR"/>
    <property type="match status" value="1"/>
</dbReference>
<proteinExistence type="predicted"/>
<feature type="region of interest" description="Disordered" evidence="1">
    <location>
        <begin position="1"/>
        <end position="146"/>
    </location>
</feature>
<reference evidence="3" key="1">
    <citation type="journal article" date="2020" name="Stud. Mycol.">
        <title>101 Dothideomycetes genomes: a test case for predicting lifestyles and emergence of pathogens.</title>
        <authorList>
            <person name="Haridas S."/>
            <person name="Albert R."/>
            <person name="Binder M."/>
            <person name="Bloem J."/>
            <person name="Labutti K."/>
            <person name="Salamov A."/>
            <person name="Andreopoulos B."/>
            <person name="Baker S."/>
            <person name="Barry K."/>
            <person name="Bills G."/>
            <person name="Bluhm B."/>
            <person name="Cannon C."/>
            <person name="Castanera R."/>
            <person name="Culley D."/>
            <person name="Daum C."/>
            <person name="Ezra D."/>
            <person name="Gonzalez J."/>
            <person name="Henrissat B."/>
            <person name="Kuo A."/>
            <person name="Liang C."/>
            <person name="Lipzen A."/>
            <person name="Lutzoni F."/>
            <person name="Magnuson J."/>
            <person name="Mondo S."/>
            <person name="Nolan M."/>
            <person name="Ohm R."/>
            <person name="Pangilinan J."/>
            <person name="Park H.-J."/>
            <person name="Ramirez L."/>
            <person name="Alfaro M."/>
            <person name="Sun H."/>
            <person name="Tritt A."/>
            <person name="Yoshinaga Y."/>
            <person name="Zwiers L.-H."/>
            <person name="Turgeon B."/>
            <person name="Goodwin S."/>
            <person name="Spatafora J."/>
            <person name="Crous P."/>
            <person name="Grigoriev I."/>
        </authorList>
    </citation>
    <scope>NUCLEOTIDE SEQUENCE</scope>
    <source>
        <strain evidence="3">CBS 690.94</strain>
    </source>
</reference>
<accession>A0A9P4PCR4</accession>
<dbReference type="EMBL" id="MU001507">
    <property type="protein sequence ID" value="KAF2440606.1"/>
    <property type="molecule type" value="Genomic_DNA"/>
</dbReference>
<keyword evidence="4" id="KW-1185">Reference proteome</keyword>
<feature type="region of interest" description="Disordered" evidence="1">
    <location>
        <begin position="246"/>
        <end position="282"/>
    </location>
</feature>
<feature type="compositionally biased region" description="Polar residues" evidence="1">
    <location>
        <begin position="917"/>
        <end position="928"/>
    </location>
</feature>
<dbReference type="InterPro" id="IPR058317">
    <property type="entry name" value="DUF8004"/>
</dbReference>
<feature type="compositionally biased region" description="Basic and acidic residues" evidence="1">
    <location>
        <begin position="12"/>
        <end position="40"/>
    </location>
</feature>
<sequence length="962" mass="108827">MSARGARSRKAVAKDIEKKEKKAAQKGKAPDTIRKPHDAFAEWGSGGMRSTTSTGGMPTRQLTVSTSRSNSASGSGSRPPLRLTTTHSSSDQHRSRTAAGRPESISDTSSIGKEKLRYEAHGKDTKAPRGRGGGVPTKKNASTPAPPLFRAESSLNYPSNPDHKNWMNFRIWQGGSESMRPYGGFEFDEEMQDGDVLIYFKEEQMDDDHPLPQIKAELSVLENCGSTWLKNALLYGSIDDNDDWAFEDNGESSASGQSFAPHFPIPPGQRHMLSPVSPGGMSSPPPFNINQTYYGVPGYSNDSRAQYYPDSSLPGTMSPPPSFQASQQQRATHELWFTAPSHLKTPQAQRLHHVAVRNFMAVLHDKPIVGADLFEMLSTLQSEIQVMYDLDHHEYSSITSRERSVQIITDYLSQRKLDDVRNGIKLAISLLAWAEQDSVRWRQGYLESFVHLAGTLNPQIEEHPDFKRLTIATRRNLGIAAKSLQLRVMEAEEKLGTFDFDDLWPNLPKATATPVYQSYQAFRQFLVNYLTKVYGNWPPNQGQTWLNRKIALDLQRDFGMLYDYLVNRDVVWDVREERPGNKWQMANLKTEDFRANLPELSLSDVLVTWDNKHGYSHIPHAYPLLPRDVPQTRVAQKKGLFGGLKKSKTDTTKDAKTHLQLSIVFSDATNIEKLDSSFSGNVLIDSFEQFELNADLKATTPREARLGRWVLLYGVLQVLSTLSVDVQAVKHTDGVRYFLCTDLKRCPEWVTNGQTELLEASQQRSWCWQRPWDPTPIRGQPVELEASEPHPSEELDSTSLDGATMMNNEIRRLGEKIDNMDVARGESRYAAERNLTARRENQKHIQGEFAAQKTDQTYRLTESDYVTRPVVPDRNPLRSPGGTVLEVLRYQSRERVPSNAQEYPRSPQEYSRGPQEYSRSPQEYTSPQEEYPMSPQDFPTRGSSMAQGESFPHHGEERRGWR</sequence>